<dbReference type="AlphaFoldDB" id="A0A1I6VLL4"/>
<evidence type="ECO:0000313" key="4">
    <source>
        <dbReference type="EMBL" id="SFT14527.1"/>
    </source>
</evidence>
<evidence type="ECO:0000256" key="1">
    <source>
        <dbReference type="SAM" id="Phobius"/>
    </source>
</evidence>
<dbReference type="Pfam" id="PF16344">
    <property type="entry name" value="FecR_C"/>
    <property type="match status" value="1"/>
</dbReference>
<dbReference type="GO" id="GO:0016989">
    <property type="term" value="F:sigma factor antagonist activity"/>
    <property type="evidence" value="ECO:0007669"/>
    <property type="project" value="TreeGrafter"/>
</dbReference>
<keyword evidence="1" id="KW-0812">Transmembrane</keyword>
<organism evidence="4 5">
    <name type="scientific">Zhouia amylolytica</name>
    <dbReference type="NCBI Taxonomy" id="376730"/>
    <lineage>
        <taxon>Bacteria</taxon>
        <taxon>Pseudomonadati</taxon>
        <taxon>Bacteroidota</taxon>
        <taxon>Flavobacteriia</taxon>
        <taxon>Flavobacteriales</taxon>
        <taxon>Flavobacteriaceae</taxon>
        <taxon>Zhouia</taxon>
    </lineage>
</organism>
<dbReference type="EMBL" id="FPAG01000010">
    <property type="protein sequence ID" value="SFT14527.1"/>
    <property type="molecule type" value="Genomic_DNA"/>
</dbReference>
<dbReference type="PANTHER" id="PTHR30273">
    <property type="entry name" value="PERIPLASMIC SIGNAL SENSOR AND SIGMA FACTOR ACTIVATOR FECR-RELATED"/>
    <property type="match status" value="1"/>
</dbReference>
<dbReference type="Pfam" id="PF04773">
    <property type="entry name" value="FecR"/>
    <property type="match status" value="1"/>
</dbReference>
<evidence type="ECO:0000313" key="5">
    <source>
        <dbReference type="Proteomes" id="UP000183209"/>
    </source>
</evidence>
<keyword evidence="1" id="KW-1133">Transmembrane helix</keyword>
<dbReference type="Gene3D" id="2.60.120.1440">
    <property type="match status" value="1"/>
</dbReference>
<dbReference type="RefSeq" id="WP_083425981.1">
    <property type="nucleotide sequence ID" value="NZ_FPAG01000010.1"/>
</dbReference>
<proteinExistence type="predicted"/>
<dbReference type="InterPro" id="IPR006860">
    <property type="entry name" value="FecR"/>
</dbReference>
<feature type="domain" description="FecR protein" evidence="2">
    <location>
        <begin position="181"/>
        <end position="278"/>
    </location>
</feature>
<sequence>MTDKRIEDIIIKYFSKSATIHELMELTEWLKEPSNNVIFKQFVKANFLADVHLVDFNTDEEKKHILRRIKEQDRRLRHKRYLNVFKYAAVGLVIMGIGTYFMLPESLLKKNPTSVQVVDNGVHILPGSDKAILTLENGADVALEKGVDVKLHGRTLNQQQLIYDSNQEDGKSTVQYNYLTIPKGGRFFVQLSDGTSVWLNSESKLKYPVQFIKGAVRRVELLYGEAYFDVSKSIHHDGSAFMVHTGGQDIEVLGTEFNIKAYQEEINVVTTLVEGKVKVKAGEADSYRFLRPSEQALFNAETGALAVHKVDKVFDEIAWKEGYFSFKHMTMKEIMKVLSRWYDIEYTFKNPDIEEKRFTGVLDREVSIDKLLRYIQKTNEFNYSVKDKKVIIE</sequence>
<feature type="transmembrane region" description="Helical" evidence="1">
    <location>
        <begin position="84"/>
        <end position="103"/>
    </location>
</feature>
<feature type="domain" description="Protein FecR C-terminal" evidence="3">
    <location>
        <begin position="323"/>
        <end position="392"/>
    </location>
</feature>
<dbReference type="PANTHER" id="PTHR30273:SF2">
    <property type="entry name" value="PROTEIN FECR"/>
    <property type="match status" value="1"/>
</dbReference>
<evidence type="ECO:0000259" key="2">
    <source>
        <dbReference type="Pfam" id="PF04773"/>
    </source>
</evidence>
<name>A0A1I6VLL4_9FLAO</name>
<reference evidence="4 5" key="1">
    <citation type="submission" date="2016-10" db="EMBL/GenBank/DDBJ databases">
        <authorList>
            <person name="de Groot N.N."/>
        </authorList>
    </citation>
    <scope>NUCLEOTIDE SEQUENCE [LARGE SCALE GENOMIC DNA]</scope>
    <source>
        <strain evidence="4 5">CGMCC 1.6114</strain>
    </source>
</reference>
<dbReference type="InterPro" id="IPR012373">
    <property type="entry name" value="Ferrdict_sens_TM"/>
</dbReference>
<dbReference type="Gene3D" id="3.55.50.30">
    <property type="match status" value="1"/>
</dbReference>
<dbReference type="OrthoDB" id="704021at2"/>
<accession>A0A1I6VLL4</accession>
<dbReference type="Proteomes" id="UP000183209">
    <property type="component" value="Unassembled WGS sequence"/>
</dbReference>
<dbReference type="InterPro" id="IPR032508">
    <property type="entry name" value="FecR_C"/>
</dbReference>
<gene>
    <name evidence="4" type="ORF">SAMN04487906_3213</name>
</gene>
<evidence type="ECO:0000259" key="3">
    <source>
        <dbReference type="Pfam" id="PF16344"/>
    </source>
</evidence>
<protein>
    <submittedName>
        <fullName evidence="4">FecR family protein</fullName>
    </submittedName>
</protein>
<keyword evidence="1" id="KW-0472">Membrane</keyword>